<dbReference type="EMBL" id="CP011797">
    <property type="protein sequence ID" value="ATX75834.1"/>
    <property type="molecule type" value="Genomic_DNA"/>
</dbReference>
<feature type="transmembrane region" description="Helical" evidence="1">
    <location>
        <begin position="228"/>
        <end position="247"/>
    </location>
</feature>
<gene>
    <name evidence="2" type="ORF">REIFOR_00666</name>
</gene>
<dbReference type="PANTHER" id="PTHR36833:SF1">
    <property type="entry name" value="INTEGRAL MEMBRANE TRANSPORT PROTEIN"/>
    <property type="match status" value="1"/>
</dbReference>
<feature type="transmembrane region" description="Helical" evidence="1">
    <location>
        <begin position="179"/>
        <end position="208"/>
    </location>
</feature>
<keyword evidence="3" id="KW-1185">Reference proteome</keyword>
<organism evidence="2 3">
    <name type="scientific">Reinekea forsetii</name>
    <dbReference type="NCBI Taxonomy" id="1336806"/>
    <lineage>
        <taxon>Bacteria</taxon>
        <taxon>Pseudomonadati</taxon>
        <taxon>Pseudomonadota</taxon>
        <taxon>Gammaproteobacteria</taxon>
        <taxon>Oceanospirillales</taxon>
        <taxon>Saccharospirillaceae</taxon>
        <taxon>Reinekea</taxon>
    </lineage>
</organism>
<proteinExistence type="predicted"/>
<dbReference type="PANTHER" id="PTHR36833">
    <property type="entry name" value="SLR0610 PROTEIN-RELATED"/>
    <property type="match status" value="1"/>
</dbReference>
<reference evidence="2 3" key="1">
    <citation type="journal article" date="2017" name="Environ. Microbiol.">
        <title>Genomic and physiological analyses of 'Reinekea forsetii' reveal a versatile opportunistic lifestyle during spring algae blooms.</title>
        <authorList>
            <person name="Avci B."/>
            <person name="Hahnke R.L."/>
            <person name="Chafee M."/>
            <person name="Fischer T."/>
            <person name="Gruber-Vodicka H."/>
            <person name="Tegetmeyer H.E."/>
            <person name="Harder J."/>
            <person name="Fuchs B.M."/>
            <person name="Amann R.I."/>
            <person name="Teeling H."/>
        </authorList>
    </citation>
    <scope>NUCLEOTIDE SEQUENCE [LARGE SCALE GENOMIC DNA]</scope>
    <source>
        <strain evidence="2 3">Hel1_31_D35</strain>
    </source>
</reference>
<evidence type="ECO:0000313" key="3">
    <source>
        <dbReference type="Proteomes" id="UP000229757"/>
    </source>
</evidence>
<feature type="transmembrane region" description="Helical" evidence="1">
    <location>
        <begin position="38"/>
        <end position="56"/>
    </location>
</feature>
<keyword evidence="1" id="KW-0812">Transmembrane</keyword>
<dbReference type="AlphaFoldDB" id="A0A2K8KRA1"/>
<feature type="transmembrane region" description="Helical" evidence="1">
    <location>
        <begin position="12"/>
        <end position="32"/>
    </location>
</feature>
<sequence length="259" mass="28792">MGAAQYKLDFVIGVSGLVLQQIVVLLTVAIVFAGVDSLAGFSLYEILFILGLSQIIRGIDLAYNDYVWVEAFGGFSQGSLYSYMTRPLPVYLQIMSQRLNIQSTGPILIGSLILATAMRELKMDWGLIDYVLLGFFIGCGLVILFSVKLLCAVIALFFGRSGELMQVVHEFVEFIRYPLTIYGVVIQGLLLTIIPFGMLSFVPSLYWFVDQPLPLIGQLEWLSRTQTLFAYSAGITLIFFLISQLLWRKGLRQAGVTGT</sequence>
<name>A0A2K8KRA1_9GAMM</name>
<keyword evidence="1" id="KW-1133">Transmembrane helix</keyword>
<dbReference type="KEGG" id="rfo:REIFOR_00666"/>
<dbReference type="Pfam" id="PF06182">
    <property type="entry name" value="ABC2_membrane_6"/>
    <property type="match status" value="1"/>
</dbReference>
<evidence type="ECO:0000256" key="1">
    <source>
        <dbReference type="SAM" id="Phobius"/>
    </source>
</evidence>
<evidence type="ECO:0000313" key="2">
    <source>
        <dbReference type="EMBL" id="ATX75834.1"/>
    </source>
</evidence>
<feature type="transmembrane region" description="Helical" evidence="1">
    <location>
        <begin position="130"/>
        <end position="158"/>
    </location>
</feature>
<protein>
    <submittedName>
        <fullName evidence="2">ABC-type multidrug transport system, permease component</fullName>
    </submittedName>
</protein>
<dbReference type="InterPro" id="IPR010390">
    <property type="entry name" value="ABC-2_transporter-like"/>
</dbReference>
<keyword evidence="1" id="KW-0472">Membrane</keyword>
<dbReference type="Proteomes" id="UP000229757">
    <property type="component" value="Chromosome"/>
</dbReference>
<accession>A0A2K8KRA1</accession>